<proteinExistence type="predicted"/>
<protein>
    <submittedName>
        <fullName evidence="1">Uncharacterized protein</fullName>
    </submittedName>
</protein>
<dbReference type="OrthoDB" id="2585179at2759"/>
<comment type="caution">
    <text evidence="1">The sequence shown here is derived from an EMBL/GenBank/DDBJ whole genome shotgun (WGS) entry which is preliminary data.</text>
</comment>
<reference evidence="1" key="1">
    <citation type="journal article" date="2020" name="Fungal Divers.">
        <title>Resolving the Mortierellaceae phylogeny through synthesis of multi-gene phylogenetics and phylogenomics.</title>
        <authorList>
            <person name="Vandepol N."/>
            <person name="Liber J."/>
            <person name="Desiro A."/>
            <person name="Na H."/>
            <person name="Kennedy M."/>
            <person name="Barry K."/>
            <person name="Grigoriev I.V."/>
            <person name="Miller A.N."/>
            <person name="O'Donnell K."/>
            <person name="Stajich J.E."/>
            <person name="Bonito G."/>
        </authorList>
    </citation>
    <scope>NUCLEOTIDE SEQUENCE</scope>
    <source>
        <strain evidence="1">BC1065</strain>
    </source>
</reference>
<evidence type="ECO:0000313" key="1">
    <source>
        <dbReference type="EMBL" id="KAG0263113.1"/>
    </source>
</evidence>
<accession>A0A9P6Q8Q7</accession>
<dbReference type="AlphaFoldDB" id="A0A9P6Q8Q7"/>
<organism evidence="1 2">
    <name type="scientific">Actinomortierella ambigua</name>
    <dbReference type="NCBI Taxonomy" id="1343610"/>
    <lineage>
        <taxon>Eukaryota</taxon>
        <taxon>Fungi</taxon>
        <taxon>Fungi incertae sedis</taxon>
        <taxon>Mucoromycota</taxon>
        <taxon>Mortierellomycotina</taxon>
        <taxon>Mortierellomycetes</taxon>
        <taxon>Mortierellales</taxon>
        <taxon>Mortierellaceae</taxon>
        <taxon>Actinomortierella</taxon>
    </lineage>
</organism>
<dbReference type="Proteomes" id="UP000807716">
    <property type="component" value="Unassembled WGS sequence"/>
</dbReference>
<sequence>MATHQYDLSQYTYVDVKITSPAQDVAQKVLDGAGIAGMEFIGQVGELPNHLLYRIPKSDLSQTASGNVLQSDEERNQQVVTAISAVRGVVHVEVQVPQQRFKKDEL</sequence>
<name>A0A9P6Q8Q7_9FUNG</name>
<gene>
    <name evidence="1" type="ORF">DFQ27_001915</name>
</gene>
<keyword evidence="2" id="KW-1185">Reference proteome</keyword>
<evidence type="ECO:0000313" key="2">
    <source>
        <dbReference type="Proteomes" id="UP000807716"/>
    </source>
</evidence>
<dbReference type="EMBL" id="JAAAJB010000169">
    <property type="protein sequence ID" value="KAG0263113.1"/>
    <property type="molecule type" value="Genomic_DNA"/>
</dbReference>